<comment type="caution">
    <text evidence="1">The sequence shown here is derived from an EMBL/GenBank/DDBJ whole genome shotgun (WGS) entry which is preliminary data.</text>
</comment>
<proteinExistence type="predicted"/>
<dbReference type="AlphaFoldDB" id="C0DZI6"/>
<evidence type="ECO:0000313" key="1">
    <source>
        <dbReference type="EMBL" id="EEG28303.1"/>
    </source>
</evidence>
<gene>
    <name evidence="1" type="ORF">CORMATOL_00125</name>
</gene>
<sequence length="53" mass="6447">MPVKMRSATQKPYWWQFPHHDYAEFNKKFEPILQLKNTPKMMGEEDFAVFSLQ</sequence>
<dbReference type="Proteomes" id="UP000006247">
    <property type="component" value="Unassembled WGS sequence"/>
</dbReference>
<organism evidence="1 2">
    <name type="scientific">Corynebacterium matruchotii ATCC 33806</name>
    <dbReference type="NCBI Taxonomy" id="566549"/>
    <lineage>
        <taxon>Bacteria</taxon>
        <taxon>Bacillati</taxon>
        <taxon>Actinomycetota</taxon>
        <taxon>Actinomycetes</taxon>
        <taxon>Mycobacteriales</taxon>
        <taxon>Corynebacteriaceae</taxon>
        <taxon>Corynebacterium</taxon>
    </lineage>
</organism>
<dbReference type="HOGENOM" id="CLU_3060605_0_0_11"/>
<accession>C0DZI6</accession>
<name>C0DZI6_9CORY</name>
<reference evidence="1 2" key="1">
    <citation type="submission" date="2009-01" db="EMBL/GenBank/DDBJ databases">
        <authorList>
            <person name="Fulton L."/>
            <person name="Clifton S."/>
            <person name="Chinwalla A.T."/>
            <person name="Mitreva M."/>
            <person name="Sodergren E."/>
            <person name="Weinstock G."/>
            <person name="Clifton S."/>
            <person name="Dooling D.J."/>
            <person name="Fulton B."/>
            <person name="Minx P."/>
            <person name="Pepin K.H."/>
            <person name="Johnson M."/>
            <person name="Bhonagiri V."/>
            <person name="Nash W.E."/>
            <person name="Mardis E.R."/>
            <person name="Wilson R.K."/>
        </authorList>
    </citation>
    <scope>NUCLEOTIDE SEQUENCE [LARGE SCALE GENOMIC DNA]</scope>
    <source>
        <strain evidence="1 2">ATCC 33806</strain>
    </source>
</reference>
<protein>
    <submittedName>
        <fullName evidence="1">Uncharacterized protein</fullName>
    </submittedName>
</protein>
<dbReference type="EMBL" id="ACEB01000002">
    <property type="protein sequence ID" value="EEG28303.1"/>
    <property type="molecule type" value="Genomic_DNA"/>
</dbReference>
<evidence type="ECO:0000313" key="2">
    <source>
        <dbReference type="Proteomes" id="UP000006247"/>
    </source>
</evidence>